<reference evidence="1" key="1">
    <citation type="submission" date="2017-07" db="EMBL/GenBank/DDBJ databases">
        <title>Taro Niue Genome Assembly and Annotation.</title>
        <authorList>
            <person name="Atibalentja N."/>
            <person name="Keating K."/>
            <person name="Fields C.J."/>
        </authorList>
    </citation>
    <scope>NUCLEOTIDE SEQUENCE</scope>
    <source>
        <strain evidence="1">Niue_2</strain>
        <tissue evidence="1">Leaf</tissue>
    </source>
</reference>
<keyword evidence="2" id="KW-1185">Reference proteome</keyword>
<accession>A0A843VIF8</accession>
<gene>
    <name evidence="1" type="ORF">Taro_029220</name>
</gene>
<sequence>MLIMRRWCLTRLRVTSPSAVAFSSVREMMDGTFFSSSSQLEDEISSWVGCKTRPPWALGPVLRVAPGALAATWSHQSGLPRQRRVAPHPAAAFLSRRRLPTACQVSDAYNVDAAYLGIATAFPISEVRLLNSGRGRAGQRRRGGTFGSQKAKECFVAFRMRRIDTARSEAECDGSCKTGPSWALSPVILVATYPLVTTLLCQRSRSRHGSAVATWSGHLGTSRHAFYRAGPSRHVLGAIGSKPRPAPLSPFSPFLSSSSPFFSPSELLGSPAVLGSLGQGGDTPFMWRRSRGAWSEEEVAILM</sequence>
<evidence type="ECO:0000313" key="1">
    <source>
        <dbReference type="EMBL" id="MQL96541.1"/>
    </source>
</evidence>
<organism evidence="1 2">
    <name type="scientific">Colocasia esculenta</name>
    <name type="common">Wild taro</name>
    <name type="synonym">Arum esculentum</name>
    <dbReference type="NCBI Taxonomy" id="4460"/>
    <lineage>
        <taxon>Eukaryota</taxon>
        <taxon>Viridiplantae</taxon>
        <taxon>Streptophyta</taxon>
        <taxon>Embryophyta</taxon>
        <taxon>Tracheophyta</taxon>
        <taxon>Spermatophyta</taxon>
        <taxon>Magnoliopsida</taxon>
        <taxon>Liliopsida</taxon>
        <taxon>Araceae</taxon>
        <taxon>Aroideae</taxon>
        <taxon>Colocasieae</taxon>
        <taxon>Colocasia</taxon>
    </lineage>
</organism>
<dbReference type="AlphaFoldDB" id="A0A843VIF8"/>
<comment type="caution">
    <text evidence="1">The sequence shown here is derived from an EMBL/GenBank/DDBJ whole genome shotgun (WGS) entry which is preliminary data.</text>
</comment>
<proteinExistence type="predicted"/>
<protein>
    <submittedName>
        <fullName evidence="1">Uncharacterized protein</fullName>
    </submittedName>
</protein>
<dbReference type="EMBL" id="NMUH01001926">
    <property type="protein sequence ID" value="MQL96541.1"/>
    <property type="molecule type" value="Genomic_DNA"/>
</dbReference>
<dbReference type="Proteomes" id="UP000652761">
    <property type="component" value="Unassembled WGS sequence"/>
</dbReference>
<name>A0A843VIF8_COLES</name>
<evidence type="ECO:0000313" key="2">
    <source>
        <dbReference type="Proteomes" id="UP000652761"/>
    </source>
</evidence>